<proteinExistence type="predicted"/>
<dbReference type="AlphaFoldDB" id="A0A0D4CJ91"/>
<evidence type="ECO:0000313" key="2">
    <source>
        <dbReference type="Proteomes" id="UP000003645"/>
    </source>
</evidence>
<sequence>MPWLKLNAGSIVFDINMKDCDATELIQLKIKGAGININQKNREVPKEEMIYLACALKKCLAQTSYHWQYGDSVNGQYGVFLESEEGDKYGEFIYYLEAHSASRVVIDFNEQNMRFLMEYIEMVLGKIDFDGELAQQLYANGKLY</sequence>
<dbReference type="RefSeq" id="WP_039945900.1">
    <property type="nucleotide sequence ID" value="NZ_CP011013.1"/>
</dbReference>
<dbReference type="Proteomes" id="UP000003645">
    <property type="component" value="Chromosome"/>
</dbReference>
<dbReference type="HOGENOM" id="CLU_1794040_0_0_9"/>
<gene>
    <name evidence="1" type="ORF">LBLM1_01825</name>
</gene>
<keyword evidence="2" id="KW-1185">Reference proteome</keyword>
<dbReference type="EMBL" id="CP011013">
    <property type="protein sequence ID" value="AJT49956.1"/>
    <property type="molecule type" value="Genomic_DNA"/>
</dbReference>
<protein>
    <submittedName>
        <fullName evidence="1">Uncharacterized protein</fullName>
    </submittedName>
</protein>
<evidence type="ECO:0000313" key="1">
    <source>
        <dbReference type="EMBL" id="AJT49956.1"/>
    </source>
</evidence>
<accession>A0A0D4CJ91</accession>
<dbReference type="KEGG" id="lmu:LBLM1_01825"/>
<organism evidence="1 2">
    <name type="scientific">Limosilactobacillus mucosae LM1</name>
    <dbReference type="NCBI Taxonomy" id="1130798"/>
    <lineage>
        <taxon>Bacteria</taxon>
        <taxon>Bacillati</taxon>
        <taxon>Bacillota</taxon>
        <taxon>Bacilli</taxon>
        <taxon>Lactobacillales</taxon>
        <taxon>Lactobacillaceae</taxon>
        <taxon>Limosilactobacillus</taxon>
    </lineage>
</organism>
<name>A0A0D4CJ91_LIMMU</name>
<reference evidence="1 2" key="1">
    <citation type="journal article" date="2012" name="J. Bacteriol.">
        <title>Genome sequence of Lactobacillus mucosae LM1, isolated from piglet feces.</title>
        <authorList>
            <person name="Lee J.H."/>
            <person name="Valeriano V.D."/>
            <person name="Shin Y.R."/>
            <person name="Chae J.P."/>
            <person name="Kim G.B."/>
            <person name="Ham J.S."/>
            <person name="Chun J."/>
            <person name="Kang D.K."/>
        </authorList>
    </citation>
    <scope>NUCLEOTIDE SEQUENCE [LARGE SCALE GENOMIC DNA]</scope>
    <source>
        <strain evidence="1 2">LM1</strain>
    </source>
</reference>